<dbReference type="InterPro" id="IPR007298">
    <property type="entry name" value="Cu-R_lipoprotein_NlpE"/>
</dbReference>
<dbReference type="KEGG" id="ptes:JQU52_04595"/>
<dbReference type="RefSeq" id="WP_230339957.1">
    <property type="nucleotide sequence ID" value="NZ_CP069798.1"/>
</dbReference>
<keyword evidence="1" id="KW-0732">Signal</keyword>
<feature type="chain" id="PRO_5034026012" evidence="1">
    <location>
        <begin position="24"/>
        <end position="162"/>
    </location>
</feature>
<dbReference type="Proteomes" id="UP000653156">
    <property type="component" value="Chromosome"/>
</dbReference>
<accession>A0A892ZJM6</accession>
<evidence type="ECO:0000313" key="3">
    <source>
        <dbReference type="Proteomes" id="UP000653156"/>
    </source>
</evidence>
<reference evidence="2" key="1">
    <citation type="submission" date="2021-02" db="EMBL/GenBank/DDBJ databases">
        <title>Neisseriaceae sp. 26B isolated from the cloaca of a Common Toad-headed Turtle (Mesoclemmys nasuta).</title>
        <authorList>
            <person name="Spergser J."/>
            <person name="Busse H.-J."/>
        </authorList>
    </citation>
    <scope>NUCLEOTIDE SEQUENCE</scope>
    <source>
        <strain evidence="2">26B</strain>
    </source>
</reference>
<proteinExistence type="predicted"/>
<dbReference type="Pfam" id="PF04170">
    <property type="entry name" value="NlpE"/>
    <property type="match status" value="1"/>
</dbReference>
<sequence length="162" mass="17019">MMKRMLPLLLAGLVLAACGGNTAADNPPTPAASAAQPASAPETIEASAVAPDMHNAQNALDWNGTYQGVLPCASCEGIATELVLNDDGTYRLTEDYQGGKEALKETVTGKFTWLPGGSVVQLDAAADQRQYFVGEGQIKHLDADGKEITGELANNYVLKKVQ</sequence>
<keyword evidence="3" id="KW-1185">Reference proteome</keyword>
<name>A0A892ZJM6_9NEIS</name>
<dbReference type="EMBL" id="CP069798">
    <property type="protein sequence ID" value="QRQ82670.1"/>
    <property type="molecule type" value="Genomic_DNA"/>
</dbReference>
<protein>
    <submittedName>
        <fullName evidence="2">Copper resistance protein NlpE N-terminal domain-containing protein</fullName>
    </submittedName>
</protein>
<evidence type="ECO:0000313" key="2">
    <source>
        <dbReference type="EMBL" id="QRQ82670.1"/>
    </source>
</evidence>
<gene>
    <name evidence="2" type="ORF">JQU52_04595</name>
</gene>
<feature type="signal peptide" evidence="1">
    <location>
        <begin position="1"/>
        <end position="23"/>
    </location>
</feature>
<dbReference type="PROSITE" id="PS51257">
    <property type="entry name" value="PROKAR_LIPOPROTEIN"/>
    <property type="match status" value="1"/>
</dbReference>
<evidence type="ECO:0000256" key="1">
    <source>
        <dbReference type="SAM" id="SignalP"/>
    </source>
</evidence>
<dbReference type="AlphaFoldDB" id="A0A892ZJM6"/>
<dbReference type="Gene3D" id="2.40.128.640">
    <property type="match status" value="1"/>
</dbReference>
<organism evidence="2 3">
    <name type="scientific">Paralysiella testudinis</name>
    <dbReference type="NCBI Taxonomy" id="2809020"/>
    <lineage>
        <taxon>Bacteria</taxon>
        <taxon>Pseudomonadati</taxon>
        <taxon>Pseudomonadota</taxon>
        <taxon>Betaproteobacteria</taxon>
        <taxon>Neisseriales</taxon>
        <taxon>Neisseriaceae</taxon>
        <taxon>Paralysiella</taxon>
    </lineage>
</organism>